<dbReference type="AlphaFoldDB" id="A0A834W4G7"/>
<sequence>MRIRMNLLYVISDDLYRRNYGRRKPPKLDSDAQVNLELQSRSDMDEEDQHVHAPPPLVSLAPFSPIPLPSRRRLSTCFVPPLSSPAPLAWLSLQGRLLNAEEATSIRSIGADFSSDQALAWHLFTPIQRFLIVAVIGVAVAESRKNYQICQLKKSVQLRDEVLSSMQQKLDNLCEQLKEHSIAATNKSFTKNGESELSETCGFACKCWLCDQHSDLFNALMGSSVTRLSCGNEVLHKMPLSNEQQEERRMSDLSDWASSVTSAADIQLSSLGLEQDLYNLKRDCEEKDTTIKELTTLLNSSEVAKSKRVAELEDIIRRKNTTITKLKKDLVVLEQKVMQLSRLGRPSSGRDSYGDQVAHVRDNLLYNMDTSTSPSSSDSDTTPLNRVQDSAVKVGVVHILNRASASASSHKSAPVKPISSSGKPLEPHLKSPSLSPLQEISANRKCNAASSSSRPNQLSAREDLKKSRRRYLSGTKNTASHKKIIL</sequence>
<organism evidence="3 4">
    <name type="scientific">Senna tora</name>
    <dbReference type="NCBI Taxonomy" id="362788"/>
    <lineage>
        <taxon>Eukaryota</taxon>
        <taxon>Viridiplantae</taxon>
        <taxon>Streptophyta</taxon>
        <taxon>Embryophyta</taxon>
        <taxon>Tracheophyta</taxon>
        <taxon>Spermatophyta</taxon>
        <taxon>Magnoliopsida</taxon>
        <taxon>eudicotyledons</taxon>
        <taxon>Gunneridae</taxon>
        <taxon>Pentapetalae</taxon>
        <taxon>rosids</taxon>
        <taxon>fabids</taxon>
        <taxon>Fabales</taxon>
        <taxon>Fabaceae</taxon>
        <taxon>Caesalpinioideae</taxon>
        <taxon>Cassia clade</taxon>
        <taxon>Senna</taxon>
    </lineage>
</organism>
<evidence type="ECO:0000256" key="1">
    <source>
        <dbReference type="SAM" id="Coils"/>
    </source>
</evidence>
<dbReference type="EMBL" id="JAAIUW010000012">
    <property type="protein sequence ID" value="KAF7805386.1"/>
    <property type="molecule type" value="Genomic_DNA"/>
</dbReference>
<keyword evidence="4" id="KW-1185">Reference proteome</keyword>
<keyword evidence="1" id="KW-0175">Coiled coil</keyword>
<feature type="region of interest" description="Disordered" evidence="2">
    <location>
        <begin position="404"/>
        <end position="486"/>
    </location>
</feature>
<dbReference type="PANTHER" id="PTHR35507:SF1">
    <property type="entry name" value="TMF_TATA_BD DOMAIN-CONTAINING PROTEIN"/>
    <property type="match status" value="1"/>
</dbReference>
<accession>A0A834W4G7</accession>
<evidence type="ECO:0000313" key="4">
    <source>
        <dbReference type="Proteomes" id="UP000634136"/>
    </source>
</evidence>
<evidence type="ECO:0000313" key="3">
    <source>
        <dbReference type="EMBL" id="KAF7805386.1"/>
    </source>
</evidence>
<comment type="caution">
    <text evidence="3">The sequence shown here is derived from an EMBL/GenBank/DDBJ whole genome shotgun (WGS) entry which is preliminary data.</text>
</comment>
<evidence type="ECO:0000256" key="2">
    <source>
        <dbReference type="SAM" id="MobiDB-lite"/>
    </source>
</evidence>
<dbReference type="OrthoDB" id="1894403at2759"/>
<feature type="compositionally biased region" description="Polar residues" evidence="2">
    <location>
        <begin position="432"/>
        <end position="441"/>
    </location>
</feature>
<dbReference type="Proteomes" id="UP000634136">
    <property type="component" value="Unassembled WGS sequence"/>
</dbReference>
<gene>
    <name evidence="3" type="ORF">G2W53_037547</name>
</gene>
<proteinExistence type="predicted"/>
<protein>
    <submittedName>
        <fullName evidence="3">Inactive rhomboid protein</fullName>
    </submittedName>
</protein>
<feature type="compositionally biased region" description="Polar residues" evidence="2">
    <location>
        <begin position="448"/>
        <end position="459"/>
    </location>
</feature>
<name>A0A834W4G7_9FABA</name>
<dbReference type="PANTHER" id="PTHR35507">
    <property type="entry name" value="OS09G0488600 PROTEIN"/>
    <property type="match status" value="1"/>
</dbReference>
<reference evidence="3" key="1">
    <citation type="submission" date="2020-09" db="EMBL/GenBank/DDBJ databases">
        <title>Genome-Enabled Discovery of Anthraquinone Biosynthesis in Senna tora.</title>
        <authorList>
            <person name="Kang S.-H."/>
            <person name="Pandey R.P."/>
            <person name="Lee C.-M."/>
            <person name="Sim J.-S."/>
            <person name="Jeong J.-T."/>
            <person name="Choi B.-S."/>
            <person name="Jung M."/>
            <person name="Ginzburg D."/>
            <person name="Zhao K."/>
            <person name="Won S.Y."/>
            <person name="Oh T.-J."/>
            <person name="Yu Y."/>
            <person name="Kim N.-H."/>
            <person name="Lee O.R."/>
            <person name="Lee T.-H."/>
            <person name="Bashyal P."/>
            <person name="Kim T.-S."/>
            <person name="Lee W.-H."/>
            <person name="Kawkins C."/>
            <person name="Kim C.-K."/>
            <person name="Kim J.S."/>
            <person name="Ahn B.O."/>
            <person name="Rhee S.Y."/>
            <person name="Sohng J.K."/>
        </authorList>
    </citation>
    <scope>NUCLEOTIDE SEQUENCE</scope>
    <source>
        <tissue evidence="3">Leaf</tissue>
    </source>
</reference>
<feature type="coiled-coil region" evidence="1">
    <location>
        <begin position="309"/>
        <end position="343"/>
    </location>
</feature>